<name>A0A0N4T3B6_BRUPA</name>
<dbReference type="WBParaSite" id="BPAG_0000269601-mRNA-1">
    <property type="protein sequence ID" value="BPAG_0000269601-mRNA-1"/>
    <property type="gene ID" value="BPAG_0000269601"/>
</dbReference>
<keyword evidence="1" id="KW-0472">Membrane</keyword>
<evidence type="ECO:0000313" key="2">
    <source>
        <dbReference type="EMBL" id="VDN83852.1"/>
    </source>
</evidence>
<dbReference type="AlphaFoldDB" id="A0A0N4T3B6"/>
<protein>
    <submittedName>
        <fullName evidence="4">Col_cuticle_N domain-containing protein</fullName>
    </submittedName>
</protein>
<keyword evidence="1" id="KW-1133">Transmembrane helix</keyword>
<proteinExistence type="predicted"/>
<dbReference type="EMBL" id="UZAD01000454">
    <property type="protein sequence ID" value="VDN83852.1"/>
    <property type="molecule type" value="Genomic_DNA"/>
</dbReference>
<feature type="transmembrane region" description="Helical" evidence="1">
    <location>
        <begin position="90"/>
        <end position="111"/>
    </location>
</feature>
<reference evidence="4" key="1">
    <citation type="submission" date="2017-02" db="UniProtKB">
        <authorList>
            <consortium name="WormBaseParasite"/>
        </authorList>
    </citation>
    <scope>IDENTIFICATION</scope>
</reference>
<evidence type="ECO:0000313" key="3">
    <source>
        <dbReference type="Proteomes" id="UP000278627"/>
    </source>
</evidence>
<accession>A0A0N4T3B6</accession>
<evidence type="ECO:0000256" key="1">
    <source>
        <dbReference type="SAM" id="Phobius"/>
    </source>
</evidence>
<dbReference type="Proteomes" id="UP000278627">
    <property type="component" value="Unassembled WGS sequence"/>
</dbReference>
<dbReference type="STRING" id="6280.A0A0N4T3B6"/>
<gene>
    <name evidence="2" type="ORF">BPAG_LOCUS2666</name>
</gene>
<evidence type="ECO:0000313" key="4">
    <source>
        <dbReference type="WBParaSite" id="BPAG_0000269601-mRNA-1"/>
    </source>
</evidence>
<organism evidence="4">
    <name type="scientific">Brugia pahangi</name>
    <name type="common">Filarial nematode worm</name>
    <dbReference type="NCBI Taxonomy" id="6280"/>
    <lineage>
        <taxon>Eukaryota</taxon>
        <taxon>Metazoa</taxon>
        <taxon>Ecdysozoa</taxon>
        <taxon>Nematoda</taxon>
        <taxon>Chromadorea</taxon>
        <taxon>Rhabditida</taxon>
        <taxon>Spirurina</taxon>
        <taxon>Spiruromorpha</taxon>
        <taxon>Filarioidea</taxon>
        <taxon>Onchocercidae</taxon>
        <taxon>Brugia</taxon>
    </lineage>
</organism>
<sequence length="125" mass="14266">MKLIRHRRSKISDPSRNIREAFNNNHKCRCPPGQKGEPGIPGSIHSKQTLRRQLRSFGFLYTPSGHAIQLRGISGPPGPPVCCCVLSHPFFVVFLMFLFLFVQLLLPLLLVNKRLFHLNDISVFF</sequence>
<keyword evidence="1" id="KW-0812">Transmembrane</keyword>
<reference evidence="2 3" key="2">
    <citation type="submission" date="2018-11" db="EMBL/GenBank/DDBJ databases">
        <authorList>
            <consortium name="Pathogen Informatics"/>
        </authorList>
    </citation>
    <scope>NUCLEOTIDE SEQUENCE [LARGE SCALE GENOMIC DNA]</scope>
</reference>
<keyword evidence="3" id="KW-1185">Reference proteome</keyword>